<evidence type="ECO:0000256" key="11">
    <source>
        <dbReference type="SAM" id="MobiDB-lite"/>
    </source>
</evidence>
<dbReference type="EMBL" id="JAULJE010000004">
    <property type="protein sequence ID" value="KAK1343792.1"/>
    <property type="molecule type" value="Genomic_DNA"/>
</dbReference>
<dbReference type="InterPro" id="IPR050323">
    <property type="entry name" value="Ribosomal_protein_uL10"/>
</dbReference>
<evidence type="ECO:0000256" key="9">
    <source>
        <dbReference type="ARBA" id="ARBA00035444"/>
    </source>
</evidence>
<keyword evidence="4 10" id="KW-0863">Zinc-finger</keyword>
<name>A0AA40I659_CNENI</name>
<evidence type="ECO:0000256" key="6">
    <source>
        <dbReference type="ARBA" id="ARBA00022980"/>
    </source>
</evidence>
<gene>
    <name evidence="13" type="ORF">QTO34_014345</name>
</gene>
<dbReference type="PANTHER" id="PTHR45699">
    <property type="entry name" value="60S ACIDIC RIBOSOMAL PROTEIN P0"/>
    <property type="match status" value="1"/>
</dbReference>
<feature type="domain" description="TAZ-type" evidence="12">
    <location>
        <begin position="197"/>
        <end position="278"/>
    </location>
</feature>
<evidence type="ECO:0000256" key="10">
    <source>
        <dbReference type="PROSITE-ProRule" id="PRU00203"/>
    </source>
</evidence>
<dbReference type="InterPro" id="IPR035898">
    <property type="entry name" value="TAZ_dom_sf"/>
</dbReference>
<dbReference type="GO" id="GO:0000027">
    <property type="term" value="P:ribosomal large subunit assembly"/>
    <property type="evidence" value="ECO:0007669"/>
    <property type="project" value="TreeGrafter"/>
</dbReference>
<dbReference type="Gene3D" id="3.90.105.20">
    <property type="match status" value="1"/>
</dbReference>
<evidence type="ECO:0000256" key="5">
    <source>
        <dbReference type="ARBA" id="ARBA00022833"/>
    </source>
</evidence>
<evidence type="ECO:0000256" key="2">
    <source>
        <dbReference type="ARBA" id="ARBA00008889"/>
    </source>
</evidence>
<comment type="caution">
    <text evidence="13">The sequence shown here is derived from an EMBL/GenBank/DDBJ whole genome shotgun (WGS) entry which is preliminary data.</text>
</comment>
<comment type="similarity">
    <text evidence="2">Belongs to the universal ribosomal protein uL10 family.</text>
</comment>
<dbReference type="Gene3D" id="1.20.1020.10">
    <property type="entry name" value="TAZ domain"/>
    <property type="match status" value="1"/>
</dbReference>
<dbReference type="GO" id="GO:0008270">
    <property type="term" value="F:zinc ion binding"/>
    <property type="evidence" value="ECO:0007669"/>
    <property type="project" value="UniProtKB-KW"/>
</dbReference>
<evidence type="ECO:0000256" key="8">
    <source>
        <dbReference type="ARBA" id="ARBA00035202"/>
    </source>
</evidence>
<dbReference type="PROSITE" id="PS50134">
    <property type="entry name" value="ZF_TAZ"/>
    <property type="match status" value="1"/>
</dbReference>
<evidence type="ECO:0000313" key="14">
    <source>
        <dbReference type="Proteomes" id="UP001177744"/>
    </source>
</evidence>
<dbReference type="GO" id="GO:0003735">
    <property type="term" value="F:structural constituent of ribosome"/>
    <property type="evidence" value="ECO:0007669"/>
    <property type="project" value="TreeGrafter"/>
</dbReference>
<keyword evidence="6" id="KW-0689">Ribosomal protein</keyword>
<dbReference type="AlphaFoldDB" id="A0AA40I659"/>
<keyword evidence="14" id="KW-1185">Reference proteome</keyword>
<evidence type="ECO:0000256" key="4">
    <source>
        <dbReference type="ARBA" id="ARBA00022771"/>
    </source>
</evidence>
<dbReference type="Gene3D" id="3.30.70.1730">
    <property type="match status" value="1"/>
</dbReference>
<sequence>MFTKEDFTNIRSILLANKVAWTTAMCEVTVPAQNTGITTKISRRTIEILSNVQLIKTGDRVGASKTTLLNLLNISLFSFGLIIQQVFGQGSIYNPEVLDFPEKTAFPLPGGYLKCCQHMSAYWFPSGGISSPSCHQWVAEESQGAEAEEVGPPREPERRWEGEAAEEAGPLQELERKRWGCLAPTAVAGGPQFTSLWEWRRQAIQHCIQSLRHAQQYHDANCPQLSCQKMRWVVQHTKGCQPRPMEVAESASSSWPFAVTMPKHCQENPCPIPYCLNIKQKLRQQRYSTASSTRSS</sequence>
<dbReference type="SUPFAM" id="SSF57933">
    <property type="entry name" value="TAZ domain"/>
    <property type="match status" value="1"/>
</dbReference>
<dbReference type="InterPro" id="IPR000197">
    <property type="entry name" value="Znf_TAZ"/>
</dbReference>
<evidence type="ECO:0000259" key="12">
    <source>
        <dbReference type="PROSITE" id="PS50134"/>
    </source>
</evidence>
<dbReference type="SMART" id="SM00551">
    <property type="entry name" value="ZnF_TAZ"/>
    <property type="match status" value="1"/>
</dbReference>
<evidence type="ECO:0000256" key="3">
    <source>
        <dbReference type="ARBA" id="ARBA00022723"/>
    </source>
</evidence>
<dbReference type="InterPro" id="IPR043164">
    <property type="entry name" value="Ribosomal_uL10-like_insert_sf"/>
</dbReference>
<dbReference type="Proteomes" id="UP001177744">
    <property type="component" value="Unassembled WGS sequence"/>
</dbReference>
<evidence type="ECO:0000256" key="1">
    <source>
        <dbReference type="ARBA" id="ARBA00002200"/>
    </source>
</evidence>
<dbReference type="GO" id="GO:0022625">
    <property type="term" value="C:cytosolic large ribosomal subunit"/>
    <property type="evidence" value="ECO:0007669"/>
    <property type="project" value="TreeGrafter"/>
</dbReference>
<dbReference type="PANTHER" id="PTHR45699:SF3">
    <property type="entry name" value="LARGE RIBOSOMAL SUBUNIT PROTEIN UL10"/>
    <property type="match status" value="1"/>
</dbReference>
<feature type="compositionally biased region" description="Basic and acidic residues" evidence="11">
    <location>
        <begin position="151"/>
        <end position="162"/>
    </location>
</feature>
<evidence type="ECO:0000256" key="7">
    <source>
        <dbReference type="ARBA" id="ARBA00023274"/>
    </source>
</evidence>
<organism evidence="13 14">
    <name type="scientific">Cnephaeus nilssonii</name>
    <name type="common">Northern bat</name>
    <name type="synonym">Eptesicus nilssonii</name>
    <dbReference type="NCBI Taxonomy" id="3371016"/>
    <lineage>
        <taxon>Eukaryota</taxon>
        <taxon>Metazoa</taxon>
        <taxon>Chordata</taxon>
        <taxon>Craniata</taxon>
        <taxon>Vertebrata</taxon>
        <taxon>Euteleostomi</taxon>
        <taxon>Mammalia</taxon>
        <taxon>Eutheria</taxon>
        <taxon>Laurasiatheria</taxon>
        <taxon>Chiroptera</taxon>
        <taxon>Yangochiroptera</taxon>
        <taxon>Vespertilionidae</taxon>
        <taxon>Cnephaeus</taxon>
    </lineage>
</organism>
<protein>
    <recommendedName>
        <fullName evidence="8">Large ribosomal subunit protein uL10</fullName>
    </recommendedName>
    <alternativeName>
        <fullName evidence="9">60S acidic ribosomal protein P0</fullName>
    </alternativeName>
</protein>
<keyword evidence="3 10" id="KW-0479">Metal-binding</keyword>
<dbReference type="InterPro" id="IPR043141">
    <property type="entry name" value="Ribosomal_uL10-like_sf"/>
</dbReference>
<feature type="zinc finger region" description="TAZ-type" evidence="10">
    <location>
        <begin position="197"/>
        <end position="278"/>
    </location>
</feature>
<comment type="function">
    <text evidence="1">Ribosomal protein P0 is the functional equivalent of E.coli protein L10.</text>
</comment>
<proteinExistence type="inferred from homology"/>
<reference evidence="13" key="1">
    <citation type="submission" date="2023-06" db="EMBL/GenBank/DDBJ databases">
        <title>Reference genome for the Northern bat (Eptesicus nilssonii), a most northern bat species.</title>
        <authorList>
            <person name="Laine V.N."/>
            <person name="Pulliainen A.T."/>
            <person name="Lilley T.M."/>
        </authorList>
    </citation>
    <scope>NUCLEOTIDE SEQUENCE</scope>
    <source>
        <strain evidence="13">BLF_Eptnil</strain>
        <tissue evidence="13">Kidney</tissue>
    </source>
</reference>
<evidence type="ECO:0000313" key="13">
    <source>
        <dbReference type="EMBL" id="KAK1343792.1"/>
    </source>
</evidence>
<dbReference type="GO" id="GO:0070180">
    <property type="term" value="F:large ribosomal subunit rRNA binding"/>
    <property type="evidence" value="ECO:0007669"/>
    <property type="project" value="TreeGrafter"/>
</dbReference>
<dbReference type="GO" id="GO:0002181">
    <property type="term" value="P:cytoplasmic translation"/>
    <property type="evidence" value="ECO:0007669"/>
    <property type="project" value="TreeGrafter"/>
</dbReference>
<feature type="region of interest" description="Disordered" evidence="11">
    <location>
        <begin position="141"/>
        <end position="169"/>
    </location>
</feature>
<accession>A0AA40I659</accession>
<keyword evidence="7" id="KW-0687">Ribonucleoprotein</keyword>
<keyword evidence="5 10" id="KW-0862">Zinc</keyword>